<evidence type="ECO:0000256" key="1">
    <source>
        <dbReference type="SAM" id="MobiDB-lite"/>
    </source>
</evidence>
<proteinExistence type="predicted"/>
<sequence length="64" mass="7173">MATSPEKQQSVTTRQRLQQQLKNEIITNESDETTETATPLTSLQSSSVNTRIHDIAKGLLKNNF</sequence>
<organism evidence="2 3">
    <name type="scientific">Euroglyphus maynei</name>
    <name type="common">Mayne's house dust mite</name>
    <dbReference type="NCBI Taxonomy" id="6958"/>
    <lineage>
        <taxon>Eukaryota</taxon>
        <taxon>Metazoa</taxon>
        <taxon>Ecdysozoa</taxon>
        <taxon>Arthropoda</taxon>
        <taxon>Chelicerata</taxon>
        <taxon>Arachnida</taxon>
        <taxon>Acari</taxon>
        <taxon>Acariformes</taxon>
        <taxon>Sarcoptiformes</taxon>
        <taxon>Astigmata</taxon>
        <taxon>Psoroptidia</taxon>
        <taxon>Analgoidea</taxon>
        <taxon>Pyroglyphidae</taxon>
        <taxon>Pyroglyphinae</taxon>
        <taxon>Euroglyphus</taxon>
    </lineage>
</organism>
<accession>A0A1Y3AQ69</accession>
<gene>
    <name evidence="2" type="ORF">BLA29_013634</name>
</gene>
<evidence type="ECO:0000313" key="3">
    <source>
        <dbReference type="Proteomes" id="UP000194236"/>
    </source>
</evidence>
<feature type="compositionally biased region" description="Polar residues" evidence="1">
    <location>
        <begin position="35"/>
        <end position="45"/>
    </location>
</feature>
<feature type="region of interest" description="Disordered" evidence="1">
    <location>
        <begin position="1"/>
        <end position="45"/>
    </location>
</feature>
<evidence type="ECO:0000313" key="2">
    <source>
        <dbReference type="EMBL" id="OTF70599.1"/>
    </source>
</evidence>
<comment type="caution">
    <text evidence="2">The sequence shown here is derived from an EMBL/GenBank/DDBJ whole genome shotgun (WGS) entry which is preliminary data.</text>
</comment>
<keyword evidence="3" id="KW-1185">Reference proteome</keyword>
<name>A0A1Y3AQ69_EURMA</name>
<protein>
    <submittedName>
        <fullName evidence="2">Uncharacterized protein</fullName>
    </submittedName>
</protein>
<dbReference type="EMBL" id="MUJZ01064966">
    <property type="protein sequence ID" value="OTF70599.1"/>
    <property type="molecule type" value="Genomic_DNA"/>
</dbReference>
<dbReference type="Proteomes" id="UP000194236">
    <property type="component" value="Unassembled WGS sequence"/>
</dbReference>
<dbReference type="AlphaFoldDB" id="A0A1Y3AQ69"/>
<feature type="compositionally biased region" description="Polar residues" evidence="1">
    <location>
        <begin position="1"/>
        <end position="28"/>
    </location>
</feature>
<reference evidence="2 3" key="1">
    <citation type="submission" date="2017-03" db="EMBL/GenBank/DDBJ databases">
        <title>Genome Survey of Euroglyphus maynei.</title>
        <authorList>
            <person name="Arlian L.G."/>
            <person name="Morgan M.S."/>
            <person name="Rider S.D."/>
        </authorList>
    </citation>
    <scope>NUCLEOTIDE SEQUENCE [LARGE SCALE GENOMIC DNA]</scope>
    <source>
        <strain evidence="2">Arlian Lab</strain>
        <tissue evidence="2">Whole body</tissue>
    </source>
</reference>